<dbReference type="InterPro" id="IPR001254">
    <property type="entry name" value="Trypsin_dom"/>
</dbReference>
<dbReference type="GO" id="GO:0031638">
    <property type="term" value="P:zymogen activation"/>
    <property type="evidence" value="ECO:0007669"/>
    <property type="project" value="TreeGrafter"/>
</dbReference>
<keyword evidence="4 6" id="KW-0720">Serine protease</keyword>
<comment type="similarity">
    <text evidence="1">Belongs to the peptidase S1 family. Snake venom subfamily.</text>
</comment>
<reference evidence="9" key="2">
    <citation type="submission" date="2025-09" db="UniProtKB">
        <authorList>
            <consortium name="Ensembl"/>
        </authorList>
    </citation>
    <scope>IDENTIFICATION</scope>
</reference>
<dbReference type="GeneTree" id="ENSGT01020000230389"/>
<reference evidence="9" key="1">
    <citation type="submission" date="2025-08" db="UniProtKB">
        <authorList>
            <consortium name="Ensembl"/>
        </authorList>
    </citation>
    <scope>IDENTIFICATION</scope>
</reference>
<evidence type="ECO:0000313" key="9">
    <source>
        <dbReference type="Ensembl" id="ENSPCOP00000029576.1"/>
    </source>
</evidence>
<dbReference type="FunFam" id="2.40.10.10:FF:000010">
    <property type="entry name" value="Kallikrein related peptidase 11"/>
    <property type="match status" value="1"/>
</dbReference>
<protein>
    <submittedName>
        <fullName evidence="9">Kallikrein 1</fullName>
    </submittedName>
</protein>
<dbReference type="InterPro" id="IPR043504">
    <property type="entry name" value="Peptidase_S1_PA_chymotrypsin"/>
</dbReference>
<dbReference type="SMART" id="SM00020">
    <property type="entry name" value="Tryp_SPc"/>
    <property type="match status" value="1"/>
</dbReference>
<dbReference type="AlphaFoldDB" id="A0A2K6GTK2"/>
<dbReference type="InterPro" id="IPR001314">
    <property type="entry name" value="Peptidase_S1A"/>
</dbReference>
<organism evidence="9 10">
    <name type="scientific">Propithecus coquereli</name>
    <name type="common">Coquerel's sifaka</name>
    <name type="synonym">Propithecus verreauxi coquereli</name>
    <dbReference type="NCBI Taxonomy" id="379532"/>
    <lineage>
        <taxon>Eukaryota</taxon>
        <taxon>Metazoa</taxon>
        <taxon>Chordata</taxon>
        <taxon>Craniata</taxon>
        <taxon>Vertebrata</taxon>
        <taxon>Euteleostomi</taxon>
        <taxon>Mammalia</taxon>
        <taxon>Eutheria</taxon>
        <taxon>Euarchontoglires</taxon>
        <taxon>Primates</taxon>
        <taxon>Strepsirrhini</taxon>
        <taxon>Lemuriformes</taxon>
        <taxon>Indriidae</taxon>
        <taxon>Propithecus</taxon>
    </lineage>
</organism>
<dbReference type="GO" id="GO:0005634">
    <property type="term" value="C:nucleus"/>
    <property type="evidence" value="ECO:0007669"/>
    <property type="project" value="Ensembl"/>
</dbReference>
<dbReference type="InterPro" id="IPR009003">
    <property type="entry name" value="Peptidase_S1_PA"/>
</dbReference>
<feature type="signal peptide" evidence="7">
    <location>
        <begin position="1"/>
        <end position="17"/>
    </location>
</feature>
<evidence type="ECO:0000256" key="7">
    <source>
        <dbReference type="SAM" id="SignalP"/>
    </source>
</evidence>
<evidence type="ECO:0000256" key="3">
    <source>
        <dbReference type="ARBA" id="ARBA00022801"/>
    </source>
</evidence>
<dbReference type="PROSITE" id="PS00134">
    <property type="entry name" value="TRYPSIN_HIS"/>
    <property type="match status" value="1"/>
</dbReference>
<sequence>MWFLVLCLALSLRGTGAAPAIQSRVVGGWECEQHSQPWQVALYHYSNIQCGGVLVHPQWVLTAAHCISDNYQVWLGRHSLLEDEDTAQFVHVSKSFIHPLFNLSLLKNYTLQKDDDYSHDIMLLRLTEPAEITDAVKVLNLPFEEPEPELGSICFASGWGSITPENLSYPDDLQCVDLKILPNDVCDKAHIQKVTEFMLCAGYMRGGKDTCKGDSGGPLICNGVLQGLTSWGHIPCANPKMPSLFINLHKYLKWIKDTMENNP</sequence>
<dbReference type="STRING" id="379532.ENSPCOP00000029576"/>
<dbReference type="Gene3D" id="2.40.10.10">
    <property type="entry name" value="Trypsin-like serine proteases"/>
    <property type="match status" value="2"/>
</dbReference>
<dbReference type="SUPFAM" id="SSF50494">
    <property type="entry name" value="Trypsin-like serine proteases"/>
    <property type="match status" value="1"/>
</dbReference>
<dbReference type="RefSeq" id="XP_012498468.1">
    <property type="nucleotide sequence ID" value="XM_012643014.1"/>
</dbReference>
<keyword evidence="2 6" id="KW-0645">Protease</keyword>
<dbReference type="GO" id="GO:0003073">
    <property type="term" value="P:regulation of systemic arterial blood pressure"/>
    <property type="evidence" value="ECO:0007669"/>
    <property type="project" value="TreeGrafter"/>
</dbReference>
<evidence type="ECO:0000259" key="8">
    <source>
        <dbReference type="PROSITE" id="PS50240"/>
    </source>
</evidence>
<dbReference type="PRINTS" id="PR00722">
    <property type="entry name" value="CHYMOTRYPSIN"/>
</dbReference>
<evidence type="ECO:0000256" key="6">
    <source>
        <dbReference type="RuleBase" id="RU363034"/>
    </source>
</evidence>
<dbReference type="InterPro" id="IPR033116">
    <property type="entry name" value="TRYPSIN_SER"/>
</dbReference>
<dbReference type="PROSITE" id="PS50240">
    <property type="entry name" value="TRYPSIN_DOM"/>
    <property type="match status" value="1"/>
</dbReference>
<feature type="domain" description="Peptidase S1" evidence="8">
    <location>
        <begin position="25"/>
        <end position="260"/>
    </location>
</feature>
<dbReference type="OrthoDB" id="10061449at2759"/>
<evidence type="ECO:0000313" key="10">
    <source>
        <dbReference type="Proteomes" id="UP000233160"/>
    </source>
</evidence>
<accession>A0A2K6GTK2</accession>
<feature type="chain" id="PRO_5014386855" evidence="7">
    <location>
        <begin position="18"/>
        <end position="263"/>
    </location>
</feature>
<name>A0A2K6GTK2_PROCO</name>
<evidence type="ECO:0000256" key="1">
    <source>
        <dbReference type="ARBA" id="ARBA00009228"/>
    </source>
</evidence>
<keyword evidence="3 6" id="KW-0378">Hydrolase</keyword>
<dbReference type="GO" id="GO:0004252">
    <property type="term" value="F:serine-type endopeptidase activity"/>
    <property type="evidence" value="ECO:0007669"/>
    <property type="project" value="InterPro"/>
</dbReference>
<dbReference type="PANTHER" id="PTHR24271:SF47">
    <property type="entry name" value="KALLIKREIN-1"/>
    <property type="match status" value="1"/>
</dbReference>
<dbReference type="CTD" id="3816"/>
<dbReference type="KEGG" id="pcoq:105809263"/>
<dbReference type="Ensembl" id="ENSPCOT00000040520.1">
    <property type="protein sequence ID" value="ENSPCOP00000029576.1"/>
    <property type="gene ID" value="ENSPCOG00000027502.1"/>
</dbReference>
<evidence type="ECO:0000256" key="2">
    <source>
        <dbReference type="ARBA" id="ARBA00022670"/>
    </source>
</evidence>
<dbReference type="GO" id="GO:0030141">
    <property type="term" value="C:secretory granule"/>
    <property type="evidence" value="ECO:0007669"/>
    <property type="project" value="TreeGrafter"/>
</dbReference>
<dbReference type="FunFam" id="2.40.10.10:FF:000021">
    <property type="entry name" value="Kallikrein 1"/>
    <property type="match status" value="1"/>
</dbReference>
<gene>
    <name evidence="9" type="primary">KLK1</name>
</gene>
<keyword evidence="5" id="KW-1015">Disulfide bond</keyword>
<dbReference type="PANTHER" id="PTHR24271">
    <property type="entry name" value="KALLIKREIN-RELATED"/>
    <property type="match status" value="1"/>
</dbReference>
<keyword evidence="7" id="KW-0732">Signal</keyword>
<proteinExistence type="inferred from homology"/>
<dbReference type="Proteomes" id="UP000233160">
    <property type="component" value="Unassembled WGS sequence"/>
</dbReference>
<dbReference type="PROSITE" id="PS00135">
    <property type="entry name" value="TRYPSIN_SER"/>
    <property type="match status" value="1"/>
</dbReference>
<dbReference type="OMA" id="FMLCAGQ"/>
<evidence type="ECO:0000256" key="5">
    <source>
        <dbReference type="ARBA" id="ARBA00023157"/>
    </source>
</evidence>
<dbReference type="CDD" id="cd00190">
    <property type="entry name" value="Tryp_SPc"/>
    <property type="match status" value="1"/>
</dbReference>
<dbReference type="InterPro" id="IPR018114">
    <property type="entry name" value="TRYPSIN_HIS"/>
</dbReference>
<dbReference type="GeneID" id="105809263"/>
<keyword evidence="10" id="KW-1185">Reference proteome</keyword>
<dbReference type="Pfam" id="PF00089">
    <property type="entry name" value="Trypsin"/>
    <property type="match status" value="1"/>
</dbReference>
<evidence type="ECO:0000256" key="4">
    <source>
        <dbReference type="ARBA" id="ARBA00022825"/>
    </source>
</evidence>